<evidence type="ECO:0000256" key="6">
    <source>
        <dbReference type="ARBA" id="ARBA00022801"/>
    </source>
</evidence>
<keyword evidence="8" id="KW-0520">NAD</keyword>
<dbReference type="GO" id="GO:0006742">
    <property type="term" value="P:NADP+ catabolic process"/>
    <property type="evidence" value="ECO:0007669"/>
    <property type="project" value="TreeGrafter"/>
</dbReference>
<dbReference type="PANTHER" id="PTHR42904:SF6">
    <property type="entry name" value="NAD-CAPPED RNA HYDROLASE NUDT12"/>
    <property type="match status" value="1"/>
</dbReference>
<dbReference type="PANTHER" id="PTHR42904">
    <property type="entry name" value="NUDIX HYDROLASE, NUDC SUBFAMILY"/>
    <property type="match status" value="1"/>
</dbReference>
<dbReference type="InterPro" id="IPR050241">
    <property type="entry name" value="NAD-cap_RNA_hydrolase_NudC"/>
</dbReference>
<dbReference type="Pfam" id="PF09296">
    <property type="entry name" value="NUDIX-like"/>
    <property type="match status" value="1"/>
</dbReference>
<dbReference type="InterPro" id="IPR020084">
    <property type="entry name" value="NUDIX_hydrolase_CS"/>
</dbReference>
<reference evidence="11 12" key="1">
    <citation type="submission" date="2017-10" db="EMBL/GenBank/DDBJ databases">
        <title>Development of genomic resources for the powdery mildew, Erysiphe pulchra.</title>
        <authorList>
            <person name="Wadl P.A."/>
            <person name="Mack B.M."/>
            <person name="Moore G."/>
            <person name="Beltz S.B."/>
        </authorList>
    </citation>
    <scope>NUCLEOTIDE SEQUENCE [LARGE SCALE GENOMIC DNA]</scope>
    <source>
        <strain evidence="11">Cflorida</strain>
    </source>
</reference>
<dbReference type="STRING" id="225359.A0A2S4PR89"/>
<gene>
    <name evidence="11" type="ORF">EPUL_003057</name>
</gene>
<comment type="cofactor">
    <cofactor evidence="2">
        <name>Zn(2+)</name>
        <dbReference type="ChEBI" id="CHEBI:29105"/>
    </cofactor>
</comment>
<keyword evidence="6" id="KW-0378">Hydrolase</keyword>
<evidence type="ECO:0000256" key="2">
    <source>
        <dbReference type="ARBA" id="ARBA00001947"/>
    </source>
</evidence>
<keyword evidence="7" id="KW-0460">Magnesium</keyword>
<name>A0A2S4PR89_9PEZI</name>
<dbReference type="CDD" id="cd03429">
    <property type="entry name" value="NUDIX_NADH_pyrophosphatase_Nudt13"/>
    <property type="match status" value="1"/>
</dbReference>
<comment type="cofactor">
    <cofactor evidence="1">
        <name>Mg(2+)</name>
        <dbReference type="ChEBI" id="CHEBI:18420"/>
    </cofactor>
</comment>
<sequence length="417" mass="45867">MSTAPNLLDIRPCVGESMLSRKFGHETVNFFSGSPLNRLSFLRTKNSFLGAALKHPSTSVLLLKDLAPLAQDPTKLAYATHDQVKSLIGENPFEKNEEDLIKSYNSSITKPLILFLGINELQPDGFEFNLYKGKPYFAIDVTPKGNVEKEASSVIESMLAKGLCFIEGRLHTTLNAPEAAIYAQARALMDWNARNQFCAGCGQPTLSVNAGSKRVCPPTDYAPLSITLGEIVALTTPRVRLPCITRSGVSNLSFPRTDPTIISAVISYSGDRILLGRQRRWPKNMYSTLAGFVEPGESIEEAVRREVWEESGVNLGRVVIHSTQSWPYPANLMIGTISQALPDGETIHLEHDPELEDAKWFTFDEVREALNVGTNSSGGMQNSGEYKGNLRLPPRSAIANTLLRVVLEDLSSEESKL</sequence>
<dbReference type="GO" id="GO:0005829">
    <property type="term" value="C:cytosol"/>
    <property type="evidence" value="ECO:0007669"/>
    <property type="project" value="TreeGrafter"/>
</dbReference>
<comment type="catalytic activity">
    <reaction evidence="9">
        <text>a 5'-end NAD(+)-phospho-ribonucleoside in mRNA + H2O = a 5'-end phospho-adenosine-phospho-ribonucleoside in mRNA + beta-nicotinamide D-ribonucleotide + 2 H(+)</text>
        <dbReference type="Rhea" id="RHEA:60876"/>
        <dbReference type="Rhea" id="RHEA-COMP:15698"/>
        <dbReference type="Rhea" id="RHEA-COMP:15719"/>
        <dbReference type="ChEBI" id="CHEBI:14649"/>
        <dbReference type="ChEBI" id="CHEBI:15377"/>
        <dbReference type="ChEBI" id="CHEBI:15378"/>
        <dbReference type="ChEBI" id="CHEBI:144029"/>
        <dbReference type="ChEBI" id="CHEBI:144051"/>
    </reaction>
    <physiologicalReaction direction="left-to-right" evidence="9">
        <dbReference type="Rhea" id="RHEA:60877"/>
    </physiologicalReaction>
</comment>
<dbReference type="PROSITE" id="PS51462">
    <property type="entry name" value="NUDIX"/>
    <property type="match status" value="1"/>
</dbReference>
<dbReference type="Proteomes" id="UP000237438">
    <property type="component" value="Unassembled WGS sequence"/>
</dbReference>
<comment type="caution">
    <text evidence="11">The sequence shown here is derived from an EMBL/GenBank/DDBJ whole genome shotgun (WGS) entry which is preliminary data.</text>
</comment>
<keyword evidence="12" id="KW-1185">Reference proteome</keyword>
<dbReference type="AlphaFoldDB" id="A0A2S4PR89"/>
<dbReference type="EMBL" id="PEDP01000968">
    <property type="protein sequence ID" value="POS84536.1"/>
    <property type="molecule type" value="Genomic_DNA"/>
</dbReference>
<dbReference type="InterPro" id="IPR049734">
    <property type="entry name" value="NudC-like_C"/>
</dbReference>
<dbReference type="InterPro" id="IPR015375">
    <property type="entry name" value="NADH_PPase-like_N"/>
</dbReference>
<evidence type="ECO:0000313" key="11">
    <source>
        <dbReference type="EMBL" id="POS84536.1"/>
    </source>
</evidence>
<keyword evidence="5" id="KW-0479">Metal-binding</keyword>
<dbReference type="Gene3D" id="3.90.79.10">
    <property type="entry name" value="Nucleoside Triphosphate Pyrophosphohydrolase"/>
    <property type="match status" value="1"/>
</dbReference>
<accession>A0A2S4PR89</accession>
<evidence type="ECO:0000256" key="9">
    <source>
        <dbReference type="ARBA" id="ARBA00023679"/>
    </source>
</evidence>
<dbReference type="Gene3D" id="3.90.79.20">
    <property type="match status" value="1"/>
</dbReference>
<dbReference type="InterPro" id="IPR000086">
    <property type="entry name" value="NUDIX_hydrolase_dom"/>
</dbReference>
<dbReference type="InterPro" id="IPR015797">
    <property type="entry name" value="NUDIX_hydrolase-like_dom_sf"/>
</dbReference>
<dbReference type="GO" id="GO:0035529">
    <property type="term" value="F:NADH pyrophosphatase activity"/>
    <property type="evidence" value="ECO:0007669"/>
    <property type="project" value="TreeGrafter"/>
</dbReference>
<evidence type="ECO:0000256" key="4">
    <source>
        <dbReference type="ARBA" id="ARBA00012381"/>
    </source>
</evidence>
<evidence type="ECO:0000256" key="7">
    <source>
        <dbReference type="ARBA" id="ARBA00022842"/>
    </source>
</evidence>
<comment type="similarity">
    <text evidence="3">Belongs to the Nudix hydrolase family. NudC subfamily.</text>
</comment>
<dbReference type="FunFam" id="3.90.79.10:FF:000042">
    <property type="entry name" value="Probable NADH pyrophosphatase"/>
    <property type="match status" value="1"/>
</dbReference>
<evidence type="ECO:0000313" key="12">
    <source>
        <dbReference type="Proteomes" id="UP000237438"/>
    </source>
</evidence>
<dbReference type="SUPFAM" id="SSF55811">
    <property type="entry name" value="Nudix"/>
    <property type="match status" value="1"/>
</dbReference>
<protein>
    <recommendedName>
        <fullName evidence="4">NAD(+) diphosphatase</fullName>
        <ecNumber evidence="4">3.6.1.22</ecNumber>
    </recommendedName>
</protein>
<evidence type="ECO:0000256" key="3">
    <source>
        <dbReference type="ARBA" id="ARBA00009595"/>
    </source>
</evidence>
<dbReference type="EC" id="3.6.1.22" evidence="4"/>
<feature type="domain" description="Nudix hydrolase" evidence="10">
    <location>
        <begin position="255"/>
        <end position="394"/>
    </location>
</feature>
<dbReference type="PROSITE" id="PS00893">
    <property type="entry name" value="NUDIX_BOX"/>
    <property type="match status" value="1"/>
</dbReference>
<dbReference type="GO" id="GO:0046872">
    <property type="term" value="F:metal ion binding"/>
    <property type="evidence" value="ECO:0007669"/>
    <property type="project" value="UniProtKB-KW"/>
</dbReference>
<dbReference type="OrthoDB" id="10249612at2759"/>
<organism evidence="11 12">
    <name type="scientific">Erysiphe pulchra</name>
    <dbReference type="NCBI Taxonomy" id="225359"/>
    <lineage>
        <taxon>Eukaryota</taxon>
        <taxon>Fungi</taxon>
        <taxon>Dikarya</taxon>
        <taxon>Ascomycota</taxon>
        <taxon>Pezizomycotina</taxon>
        <taxon>Leotiomycetes</taxon>
        <taxon>Erysiphales</taxon>
        <taxon>Erysiphaceae</taxon>
        <taxon>Erysiphe</taxon>
    </lineage>
</organism>
<dbReference type="Pfam" id="PF09297">
    <property type="entry name" value="Zn_ribbon_NUD"/>
    <property type="match status" value="1"/>
</dbReference>
<dbReference type="Pfam" id="PF00293">
    <property type="entry name" value="NUDIX"/>
    <property type="match status" value="1"/>
</dbReference>
<dbReference type="GO" id="GO:0005777">
    <property type="term" value="C:peroxisome"/>
    <property type="evidence" value="ECO:0007669"/>
    <property type="project" value="TreeGrafter"/>
</dbReference>
<dbReference type="GO" id="GO:0019677">
    <property type="term" value="P:NAD+ catabolic process"/>
    <property type="evidence" value="ECO:0007669"/>
    <property type="project" value="TreeGrafter"/>
</dbReference>
<dbReference type="InterPro" id="IPR015376">
    <property type="entry name" value="Znr_NADH_PPase"/>
</dbReference>
<evidence type="ECO:0000256" key="8">
    <source>
        <dbReference type="ARBA" id="ARBA00023027"/>
    </source>
</evidence>
<proteinExistence type="inferred from homology"/>
<evidence type="ECO:0000259" key="10">
    <source>
        <dbReference type="PROSITE" id="PS51462"/>
    </source>
</evidence>
<evidence type="ECO:0000256" key="1">
    <source>
        <dbReference type="ARBA" id="ARBA00001946"/>
    </source>
</evidence>
<evidence type="ECO:0000256" key="5">
    <source>
        <dbReference type="ARBA" id="ARBA00022723"/>
    </source>
</evidence>